<dbReference type="RefSeq" id="WP_106248975.1">
    <property type="nucleotide sequence ID" value="NZ_PVNG01000022.1"/>
</dbReference>
<dbReference type="EMBL" id="PVNG01000022">
    <property type="protein sequence ID" value="PRX58632.1"/>
    <property type="molecule type" value="Genomic_DNA"/>
</dbReference>
<evidence type="ECO:0000313" key="3">
    <source>
        <dbReference type="Proteomes" id="UP000238312"/>
    </source>
</evidence>
<gene>
    <name evidence="2" type="ORF">B0I32_12293</name>
</gene>
<dbReference type="Proteomes" id="UP000238312">
    <property type="component" value="Unassembled WGS sequence"/>
</dbReference>
<keyword evidence="3" id="KW-1185">Reference proteome</keyword>
<name>A0A2T0MLP2_9ACTN</name>
<feature type="domain" description="NAD(P)-binding" evidence="1">
    <location>
        <begin position="8"/>
        <end position="181"/>
    </location>
</feature>
<dbReference type="AlphaFoldDB" id="A0A2T0MLP2"/>
<sequence>MSFIVTTGATGALGGRIAALLAEAGAEQRLVSRRAVGRAPRLDRATAVDAEYGDPAAMRRALDGASTVLFVSGSESADRLDRHRAFVAAARDAEVAHLVYVSFYGAAPEATFTLARDHWATEQCIRESGLAFTFLRDNLYADFLPAMAGDDGVIRGPAGRGRVAAVAQDDIARAAAGVLLRPGPHEGATYDLTGPQALTLEEVAATMTEVTGREVAYHEETVAEAYESRRVYGAPAWQVEAWVSTYLAIAAGELEGVTDAIPVLTGEPATTFADLLRRRTPESGSAQAVST</sequence>
<dbReference type="Pfam" id="PF13460">
    <property type="entry name" value="NAD_binding_10"/>
    <property type="match status" value="1"/>
</dbReference>
<dbReference type="InterPro" id="IPR016040">
    <property type="entry name" value="NAD(P)-bd_dom"/>
</dbReference>
<organism evidence="2 3">
    <name type="scientific">Nonomuraea fuscirosea</name>
    <dbReference type="NCBI Taxonomy" id="1291556"/>
    <lineage>
        <taxon>Bacteria</taxon>
        <taxon>Bacillati</taxon>
        <taxon>Actinomycetota</taxon>
        <taxon>Actinomycetes</taxon>
        <taxon>Streptosporangiales</taxon>
        <taxon>Streptosporangiaceae</taxon>
        <taxon>Nonomuraea</taxon>
    </lineage>
</organism>
<comment type="caution">
    <text evidence="2">The sequence shown here is derived from an EMBL/GenBank/DDBJ whole genome shotgun (WGS) entry which is preliminary data.</text>
</comment>
<dbReference type="PANTHER" id="PTHR47129:SF1">
    <property type="entry name" value="NMRA-LIKE DOMAIN-CONTAINING PROTEIN"/>
    <property type="match status" value="1"/>
</dbReference>
<protein>
    <submittedName>
        <fullName evidence="2">Uncharacterized protein YbjT (DUF2867 family)</fullName>
    </submittedName>
</protein>
<dbReference type="CDD" id="cd05269">
    <property type="entry name" value="TMR_SDR_a"/>
    <property type="match status" value="1"/>
</dbReference>
<dbReference type="OrthoDB" id="3243290at2"/>
<dbReference type="PANTHER" id="PTHR47129">
    <property type="entry name" value="QUINONE OXIDOREDUCTASE 2"/>
    <property type="match status" value="1"/>
</dbReference>
<evidence type="ECO:0000313" key="2">
    <source>
        <dbReference type="EMBL" id="PRX58632.1"/>
    </source>
</evidence>
<dbReference type="InterPro" id="IPR036291">
    <property type="entry name" value="NAD(P)-bd_dom_sf"/>
</dbReference>
<evidence type="ECO:0000259" key="1">
    <source>
        <dbReference type="Pfam" id="PF13460"/>
    </source>
</evidence>
<dbReference type="Gene3D" id="3.90.25.10">
    <property type="entry name" value="UDP-galactose 4-epimerase, domain 1"/>
    <property type="match status" value="1"/>
</dbReference>
<dbReference type="Gene3D" id="3.40.50.720">
    <property type="entry name" value="NAD(P)-binding Rossmann-like Domain"/>
    <property type="match status" value="1"/>
</dbReference>
<reference evidence="2 3" key="1">
    <citation type="submission" date="2018-03" db="EMBL/GenBank/DDBJ databases">
        <title>Genomic Encyclopedia of Type Strains, Phase III (KMG-III): the genomes of soil and plant-associated and newly described type strains.</title>
        <authorList>
            <person name="Whitman W."/>
        </authorList>
    </citation>
    <scope>NUCLEOTIDE SEQUENCE [LARGE SCALE GENOMIC DNA]</scope>
    <source>
        <strain evidence="2 3">CGMCC 4.7104</strain>
    </source>
</reference>
<dbReference type="InterPro" id="IPR052718">
    <property type="entry name" value="NmrA-type_oxidoreductase"/>
</dbReference>
<dbReference type="SUPFAM" id="SSF51735">
    <property type="entry name" value="NAD(P)-binding Rossmann-fold domains"/>
    <property type="match status" value="1"/>
</dbReference>
<accession>A0A2T0MLP2</accession>
<proteinExistence type="predicted"/>